<keyword evidence="2 3" id="KW-0479">Metal-binding</keyword>
<dbReference type="GO" id="GO:0046872">
    <property type="term" value="F:metal ion binding"/>
    <property type="evidence" value="ECO:0007669"/>
    <property type="project" value="UniProtKB-KW"/>
</dbReference>
<comment type="caution">
    <text evidence="4">The sequence shown here is derived from an EMBL/GenBank/DDBJ whole genome shotgun (WGS) entry which is preliminary data.</text>
</comment>
<reference evidence="4 5" key="1">
    <citation type="submission" date="2017-03" db="EMBL/GenBank/DDBJ databases">
        <title>Isolation of Levoglucosan Utilizing Bacteria.</title>
        <authorList>
            <person name="Arya A.S."/>
        </authorList>
    </citation>
    <scope>NUCLEOTIDE SEQUENCE [LARGE SCALE GENOMIC DNA]</scope>
    <source>
        <strain evidence="4 5">MEC069</strain>
    </source>
</reference>
<dbReference type="EMBL" id="MYFO01000003">
    <property type="protein sequence ID" value="TFE90997.1"/>
    <property type="molecule type" value="Genomic_DNA"/>
</dbReference>
<dbReference type="Proteomes" id="UP000298246">
    <property type="component" value="Unassembled WGS sequence"/>
</dbReference>
<accession>A0A4Y8Q9L8</accession>
<feature type="binding site" evidence="3">
    <location>
        <position position="129"/>
    </location>
    <ligand>
        <name>a divalent metal cation</name>
        <dbReference type="ChEBI" id="CHEBI:60240"/>
    </ligand>
</feature>
<dbReference type="Gene3D" id="1.20.120.450">
    <property type="entry name" value="dinb family like domain"/>
    <property type="match status" value="1"/>
</dbReference>
<dbReference type="InterPro" id="IPR034660">
    <property type="entry name" value="DinB/YfiT-like"/>
</dbReference>
<proteinExistence type="inferred from homology"/>
<evidence type="ECO:0008006" key="6">
    <source>
        <dbReference type="Google" id="ProtNLM"/>
    </source>
</evidence>
<evidence type="ECO:0000256" key="3">
    <source>
        <dbReference type="PIRSR" id="PIRSR607837-1"/>
    </source>
</evidence>
<gene>
    <name evidence="4" type="ORF">B5M42_04025</name>
</gene>
<sequence length="164" mass="18209">MYVTIASFIEDYRNEAAATQKLLDKLTDESLSTEVLPGYRSLGHLAWHLVPTGGILQQLGLKAGERYFGQEAPGEAAAISRAYAEASGELLREISEWPDQRLLESLPMFGLIWQKGYTLNMFVKHEVHHRGQLTVLIRQAGLQPSGVYGPTKDEWLAMGVPAKV</sequence>
<evidence type="ECO:0000313" key="5">
    <source>
        <dbReference type="Proteomes" id="UP000298246"/>
    </source>
</evidence>
<dbReference type="OrthoDB" id="119432at2"/>
<evidence type="ECO:0000256" key="1">
    <source>
        <dbReference type="ARBA" id="ARBA00008635"/>
    </source>
</evidence>
<keyword evidence="5" id="KW-1185">Reference proteome</keyword>
<dbReference type="AlphaFoldDB" id="A0A4Y8Q9L8"/>
<feature type="binding site" evidence="3">
    <location>
        <position position="48"/>
    </location>
    <ligand>
        <name>a divalent metal cation</name>
        <dbReference type="ChEBI" id="CHEBI:60240"/>
    </ligand>
</feature>
<name>A0A4Y8Q9L8_9BACL</name>
<dbReference type="InterPro" id="IPR007837">
    <property type="entry name" value="DinB"/>
</dbReference>
<dbReference type="Pfam" id="PF05163">
    <property type="entry name" value="DinB"/>
    <property type="match status" value="1"/>
</dbReference>
<evidence type="ECO:0000256" key="2">
    <source>
        <dbReference type="ARBA" id="ARBA00022723"/>
    </source>
</evidence>
<protein>
    <recommendedName>
        <fullName evidence="6">Damage-inducible protein DinB</fullName>
    </recommendedName>
</protein>
<organism evidence="4 5">
    <name type="scientific">Paenibacillus athensensis</name>
    <dbReference type="NCBI Taxonomy" id="1967502"/>
    <lineage>
        <taxon>Bacteria</taxon>
        <taxon>Bacillati</taxon>
        <taxon>Bacillota</taxon>
        <taxon>Bacilli</taxon>
        <taxon>Bacillales</taxon>
        <taxon>Paenibacillaceae</taxon>
        <taxon>Paenibacillus</taxon>
    </lineage>
</organism>
<comment type="similarity">
    <text evidence="1">Belongs to the DinB family.</text>
</comment>
<dbReference type="RefSeq" id="WP_134749967.1">
    <property type="nucleotide sequence ID" value="NZ_MYFO02000007.1"/>
</dbReference>
<evidence type="ECO:0000313" key="4">
    <source>
        <dbReference type="EMBL" id="TFE90997.1"/>
    </source>
</evidence>
<dbReference type="SUPFAM" id="SSF109854">
    <property type="entry name" value="DinB/YfiT-like putative metalloenzymes"/>
    <property type="match status" value="1"/>
</dbReference>
<feature type="binding site" evidence="3">
    <location>
        <position position="125"/>
    </location>
    <ligand>
        <name>a divalent metal cation</name>
        <dbReference type="ChEBI" id="CHEBI:60240"/>
    </ligand>
</feature>